<keyword evidence="3" id="KW-1003">Cell membrane</keyword>
<comment type="subcellular location">
    <subcellularLocation>
        <location evidence="1">Cell membrane</location>
        <topology evidence="1">Multi-pass membrane protein</topology>
    </subcellularLocation>
</comment>
<feature type="domain" description="Major facilitator superfamily (MFS) profile" evidence="8">
    <location>
        <begin position="17"/>
        <end position="473"/>
    </location>
</feature>
<feature type="transmembrane region" description="Helical" evidence="7">
    <location>
        <begin position="170"/>
        <end position="193"/>
    </location>
</feature>
<feature type="transmembrane region" description="Helical" evidence="7">
    <location>
        <begin position="451"/>
        <end position="469"/>
    </location>
</feature>
<dbReference type="PANTHER" id="PTHR42718:SF46">
    <property type="entry name" value="BLR6921 PROTEIN"/>
    <property type="match status" value="1"/>
</dbReference>
<dbReference type="InterPro" id="IPR004638">
    <property type="entry name" value="EmrB-like"/>
</dbReference>
<evidence type="ECO:0000259" key="8">
    <source>
        <dbReference type="PROSITE" id="PS50850"/>
    </source>
</evidence>
<protein>
    <submittedName>
        <fullName evidence="10">Unannotated protein</fullName>
    </submittedName>
</protein>
<evidence type="ECO:0000256" key="2">
    <source>
        <dbReference type="ARBA" id="ARBA00022448"/>
    </source>
</evidence>
<dbReference type="PROSITE" id="PS00216">
    <property type="entry name" value="SUGAR_TRANSPORT_1"/>
    <property type="match status" value="1"/>
</dbReference>
<dbReference type="InterPro" id="IPR036259">
    <property type="entry name" value="MFS_trans_sf"/>
</dbReference>
<feature type="transmembrane region" description="Helical" evidence="7">
    <location>
        <begin position="273"/>
        <end position="296"/>
    </location>
</feature>
<evidence type="ECO:0000313" key="9">
    <source>
        <dbReference type="EMBL" id="CAB4909027.1"/>
    </source>
</evidence>
<dbReference type="InterPro" id="IPR011701">
    <property type="entry name" value="MFS"/>
</dbReference>
<sequence length="489" mass="51043">MSMPVAAIVPDPMRWKALVVIAISQLMVVLDASIVNIALPAMQQDLGISDTNRQWVVTAYTLAFGGLLLLGGRIADYAGRKKMLIVGLIGFATASMLGGISTSAGMLIAARGLQGVFAALLAPAALSLITVTFTDSKERAKAFGVYGALSGGGAAIGLVMGGILVEYTSWHWTLLVNVPIAVVAVLLAVKYVHESRATGDTKYDIPGAITATLGLVALVYGISKASTDGWNGTQTLAFIIAGAVLLAVFLFIESRSSHPLLPLRILLNRTRGGAYLASFFVGIGLFAMFLFLTYFFQIVMGYTPLTSGLLFLPFSVGVVLSAGIASQLLPRFGPRYVTFAGFCLAVLGLYIFTHLASSSTYWPNILPGMIVTSIGMGLIFVPLSAVALFGVGNHDAGVASAVLNTSQQIGGSIGLAFLNTIAASATGAFIVSNRLPGPTNDALVSGYTTAFTWSVGILALAGIIWVTLVRMTKEDMKAHDADAALPAAH</sequence>
<dbReference type="PROSITE" id="PS50850">
    <property type="entry name" value="MFS"/>
    <property type="match status" value="1"/>
</dbReference>
<feature type="transmembrane region" description="Helical" evidence="7">
    <location>
        <begin position="412"/>
        <end position="431"/>
    </location>
</feature>
<dbReference type="PRINTS" id="PR01036">
    <property type="entry name" value="TCRTETB"/>
</dbReference>
<organism evidence="10">
    <name type="scientific">freshwater metagenome</name>
    <dbReference type="NCBI Taxonomy" id="449393"/>
    <lineage>
        <taxon>unclassified sequences</taxon>
        <taxon>metagenomes</taxon>
        <taxon>ecological metagenomes</taxon>
    </lineage>
</organism>
<dbReference type="Gene3D" id="1.20.1720.10">
    <property type="entry name" value="Multidrug resistance protein D"/>
    <property type="match status" value="1"/>
</dbReference>
<keyword evidence="4 7" id="KW-0812">Transmembrane</keyword>
<dbReference type="Pfam" id="PF07690">
    <property type="entry name" value="MFS_1"/>
    <property type="match status" value="1"/>
</dbReference>
<dbReference type="PANTHER" id="PTHR42718">
    <property type="entry name" value="MAJOR FACILITATOR SUPERFAMILY MULTIDRUG TRANSPORTER MFSC"/>
    <property type="match status" value="1"/>
</dbReference>
<feature type="transmembrane region" description="Helical" evidence="7">
    <location>
        <begin position="54"/>
        <end position="72"/>
    </location>
</feature>
<dbReference type="GO" id="GO:0005886">
    <property type="term" value="C:plasma membrane"/>
    <property type="evidence" value="ECO:0007669"/>
    <property type="project" value="UniProtKB-SubCell"/>
</dbReference>
<dbReference type="GO" id="GO:0022857">
    <property type="term" value="F:transmembrane transporter activity"/>
    <property type="evidence" value="ECO:0007669"/>
    <property type="project" value="InterPro"/>
</dbReference>
<evidence type="ECO:0000256" key="5">
    <source>
        <dbReference type="ARBA" id="ARBA00022989"/>
    </source>
</evidence>
<evidence type="ECO:0000256" key="4">
    <source>
        <dbReference type="ARBA" id="ARBA00022692"/>
    </source>
</evidence>
<dbReference type="EMBL" id="CAFBMC010000102">
    <property type="protein sequence ID" value="CAB4909027.1"/>
    <property type="molecule type" value="Genomic_DNA"/>
</dbReference>
<feature type="transmembrane region" description="Helical" evidence="7">
    <location>
        <begin position="336"/>
        <end position="353"/>
    </location>
</feature>
<keyword evidence="5 7" id="KW-1133">Transmembrane helix</keyword>
<dbReference type="InterPro" id="IPR020846">
    <property type="entry name" value="MFS_dom"/>
</dbReference>
<dbReference type="AlphaFoldDB" id="A0A6J7SQP5"/>
<dbReference type="Gene3D" id="1.20.1250.20">
    <property type="entry name" value="MFS general substrate transporter like domains"/>
    <property type="match status" value="1"/>
</dbReference>
<feature type="transmembrane region" description="Helical" evidence="7">
    <location>
        <begin position="145"/>
        <end position="164"/>
    </location>
</feature>
<dbReference type="NCBIfam" id="TIGR00711">
    <property type="entry name" value="efflux_EmrB"/>
    <property type="match status" value="1"/>
</dbReference>
<feature type="transmembrane region" description="Helical" evidence="7">
    <location>
        <begin position="365"/>
        <end position="391"/>
    </location>
</feature>
<feature type="transmembrane region" description="Helical" evidence="7">
    <location>
        <begin position="205"/>
        <end position="223"/>
    </location>
</feature>
<accession>A0A6J7SQP5</accession>
<gene>
    <name evidence="9" type="ORF">UFOPK3495_01455</name>
    <name evidence="10" type="ORF">UFOPK4237_01713</name>
</gene>
<evidence type="ECO:0000256" key="7">
    <source>
        <dbReference type="SAM" id="Phobius"/>
    </source>
</evidence>
<feature type="transmembrane region" description="Helical" evidence="7">
    <location>
        <begin position="308"/>
        <end position="329"/>
    </location>
</feature>
<evidence type="ECO:0000313" key="10">
    <source>
        <dbReference type="EMBL" id="CAB5043172.1"/>
    </source>
</evidence>
<evidence type="ECO:0000256" key="3">
    <source>
        <dbReference type="ARBA" id="ARBA00022475"/>
    </source>
</evidence>
<feature type="transmembrane region" description="Helical" evidence="7">
    <location>
        <begin position="235"/>
        <end position="252"/>
    </location>
</feature>
<feature type="transmembrane region" description="Helical" evidence="7">
    <location>
        <begin position="115"/>
        <end position="133"/>
    </location>
</feature>
<feature type="transmembrane region" description="Helical" evidence="7">
    <location>
        <begin position="84"/>
        <end position="109"/>
    </location>
</feature>
<evidence type="ECO:0000256" key="6">
    <source>
        <dbReference type="ARBA" id="ARBA00023136"/>
    </source>
</evidence>
<keyword evidence="2" id="KW-0813">Transport</keyword>
<dbReference type="InterPro" id="IPR005829">
    <property type="entry name" value="Sugar_transporter_CS"/>
</dbReference>
<proteinExistence type="predicted"/>
<feature type="transmembrane region" description="Helical" evidence="7">
    <location>
        <begin position="18"/>
        <end position="42"/>
    </location>
</feature>
<dbReference type="SUPFAM" id="SSF103473">
    <property type="entry name" value="MFS general substrate transporter"/>
    <property type="match status" value="1"/>
</dbReference>
<name>A0A6J7SQP5_9ZZZZ</name>
<evidence type="ECO:0000256" key="1">
    <source>
        <dbReference type="ARBA" id="ARBA00004651"/>
    </source>
</evidence>
<keyword evidence="6 7" id="KW-0472">Membrane</keyword>
<reference evidence="10" key="1">
    <citation type="submission" date="2020-05" db="EMBL/GenBank/DDBJ databases">
        <authorList>
            <person name="Chiriac C."/>
            <person name="Salcher M."/>
            <person name="Ghai R."/>
            <person name="Kavagutti S V."/>
        </authorList>
    </citation>
    <scope>NUCLEOTIDE SEQUENCE</scope>
</reference>
<dbReference type="CDD" id="cd17321">
    <property type="entry name" value="MFS_MMR_MDR_like"/>
    <property type="match status" value="1"/>
</dbReference>
<dbReference type="EMBL" id="CAFBPZ010000180">
    <property type="protein sequence ID" value="CAB5043172.1"/>
    <property type="molecule type" value="Genomic_DNA"/>
</dbReference>